<proteinExistence type="predicted"/>
<gene>
    <name evidence="2" type="ORF">GQA70_08700</name>
</gene>
<dbReference type="RefSeq" id="WP_023848265.1">
    <property type="nucleotide sequence ID" value="NZ_CP047166.1"/>
</dbReference>
<evidence type="ECO:0000313" key="2">
    <source>
        <dbReference type="EMBL" id="QRF66381.1"/>
    </source>
</evidence>
<evidence type="ECO:0000259" key="1">
    <source>
        <dbReference type="Pfam" id="PF16461"/>
    </source>
</evidence>
<sequence>MTQDADIGWGAEFHRGDGADPEVFAHIGEVVDVVMPKESADAIDSTHSKSPSGYREFIKGLLQLEEFTLEIHYNAGGTAAENLKTDMRAKGAAALRNYRAVAPGGVYLEFAAMVIGYDPGTPTADKMVLNVTFRPSGAPTDGGGA</sequence>
<reference evidence="2 3" key="1">
    <citation type="submission" date="2019-12" db="EMBL/GenBank/DDBJ databases">
        <title>Complete Genome Sequence of a Quorum-Sensing Bacterium,Rhodobacteraceae bacterium C31, Isolated from a marine microalgae symbiotic bacteria.</title>
        <authorList>
            <person name="Zhang Y."/>
        </authorList>
    </citation>
    <scope>NUCLEOTIDE SEQUENCE [LARGE SCALE GENOMIC DNA]</scope>
    <source>
        <strain evidence="2 3">C31</strain>
    </source>
</reference>
<organism evidence="2 3">
    <name type="scientific">Ponticoccus alexandrii</name>
    <dbReference type="NCBI Taxonomy" id="1943633"/>
    <lineage>
        <taxon>Bacteria</taxon>
        <taxon>Pseudomonadati</taxon>
        <taxon>Pseudomonadota</taxon>
        <taxon>Alphaproteobacteria</taxon>
        <taxon>Rhodobacterales</taxon>
        <taxon>Roseobacteraceae</taxon>
        <taxon>Ponticoccus</taxon>
    </lineage>
</organism>
<keyword evidence="3" id="KW-1185">Reference proteome</keyword>
<protein>
    <recommendedName>
        <fullName evidence="1">Lambda phage tail tube protein N-terminal domain-containing protein</fullName>
    </recommendedName>
</protein>
<evidence type="ECO:0000313" key="3">
    <source>
        <dbReference type="Proteomes" id="UP000596387"/>
    </source>
</evidence>
<accession>A0ABX7F783</accession>
<dbReference type="Pfam" id="PF16461">
    <property type="entry name" value="Phage_TTP_12"/>
    <property type="match status" value="1"/>
</dbReference>
<dbReference type="EMBL" id="CP047166">
    <property type="protein sequence ID" value="QRF66381.1"/>
    <property type="molecule type" value="Genomic_DNA"/>
</dbReference>
<dbReference type="Gene3D" id="4.10.410.40">
    <property type="match status" value="1"/>
</dbReference>
<feature type="domain" description="Lambda phage tail tube protein N-terminal" evidence="1">
    <location>
        <begin position="22"/>
        <end position="140"/>
    </location>
</feature>
<name>A0ABX7F783_9RHOB</name>
<dbReference type="Proteomes" id="UP000596387">
    <property type="component" value="Chromosome"/>
</dbReference>
<dbReference type="InterPro" id="IPR032494">
    <property type="entry name" value="Phage_TTP_N"/>
</dbReference>